<gene>
    <name evidence="6" type="ORF">E2C06_31880</name>
</gene>
<dbReference type="PANTHER" id="PTHR31609">
    <property type="entry name" value="YDJC DEACETYLASE FAMILY MEMBER"/>
    <property type="match status" value="1"/>
</dbReference>
<evidence type="ECO:0000256" key="5">
    <source>
        <dbReference type="ARBA" id="ARBA00023277"/>
    </source>
</evidence>
<keyword evidence="4" id="KW-0460">Magnesium</keyword>
<dbReference type="Proteomes" id="UP000295096">
    <property type="component" value="Unassembled WGS sequence"/>
</dbReference>
<dbReference type="InterPro" id="IPR011330">
    <property type="entry name" value="Glyco_hydro/deAcase_b/a-brl"/>
</dbReference>
<proteinExistence type="predicted"/>
<dbReference type="GO" id="GO:0005975">
    <property type="term" value="P:carbohydrate metabolic process"/>
    <property type="evidence" value="ECO:0007669"/>
    <property type="project" value="InterPro"/>
</dbReference>
<evidence type="ECO:0000256" key="4">
    <source>
        <dbReference type="ARBA" id="ARBA00022842"/>
    </source>
</evidence>
<evidence type="ECO:0000256" key="3">
    <source>
        <dbReference type="ARBA" id="ARBA00022801"/>
    </source>
</evidence>
<sequence>MEPPARTGRTRVTSRLIVNADDLGLAAPVNAAIERAHRDGVLNAASLMVGEPARAEGVDLARRNPGLAVGLHLTLTDGTPTLPPKRIPALVQPNGRFRDDMAGLGLALATSRAARAQLRAEIAAQFAAFRATGLACDHLNAHKHYHLHPVIAAIAFREAARHGIRAVRIPWEPPALVPGAGRALLPMILLLRRLAAHHGLRAPDRVVGLRWSGAFTADRLAEVLPRLPAGVTEVYLHPATAGGFPGAAPGYRYAEELAALLDPRVRAAAARHPSGGYTAMVGA</sequence>
<reference evidence="6 7" key="1">
    <citation type="journal article" date="2016" name="J. Microbiol.">
        <title>Dankookia rubra gen. nov., sp. nov., an alphaproteobacterium isolated from sediment of a shallow stream.</title>
        <authorList>
            <person name="Kim W.H."/>
            <person name="Kim D.H."/>
            <person name="Kang K."/>
            <person name="Ahn T.Y."/>
        </authorList>
    </citation>
    <scope>NUCLEOTIDE SEQUENCE [LARGE SCALE GENOMIC DNA]</scope>
    <source>
        <strain evidence="6 7">JCM30602</strain>
    </source>
</reference>
<evidence type="ECO:0000313" key="7">
    <source>
        <dbReference type="Proteomes" id="UP000295096"/>
    </source>
</evidence>
<comment type="caution">
    <text evidence="6">The sequence shown here is derived from an EMBL/GenBank/DDBJ whole genome shotgun (WGS) entry which is preliminary data.</text>
</comment>
<organism evidence="6 7">
    <name type="scientific">Dankookia rubra</name>
    <dbReference type="NCBI Taxonomy" id="1442381"/>
    <lineage>
        <taxon>Bacteria</taxon>
        <taxon>Pseudomonadati</taxon>
        <taxon>Pseudomonadota</taxon>
        <taxon>Alphaproteobacteria</taxon>
        <taxon>Acetobacterales</taxon>
        <taxon>Roseomonadaceae</taxon>
        <taxon>Dankookia</taxon>
    </lineage>
</organism>
<dbReference type="GO" id="GO:0046872">
    <property type="term" value="F:metal ion binding"/>
    <property type="evidence" value="ECO:0007669"/>
    <property type="project" value="UniProtKB-KW"/>
</dbReference>
<keyword evidence="2" id="KW-0479">Metal-binding</keyword>
<keyword evidence="5" id="KW-0119">Carbohydrate metabolism</keyword>
<dbReference type="PANTHER" id="PTHR31609:SF1">
    <property type="entry name" value="CARBOHYDRATE DEACETYLASE"/>
    <property type="match status" value="1"/>
</dbReference>
<dbReference type="SUPFAM" id="SSF88713">
    <property type="entry name" value="Glycoside hydrolase/deacetylase"/>
    <property type="match status" value="1"/>
</dbReference>
<comment type="cofactor">
    <cofactor evidence="1">
        <name>Mg(2+)</name>
        <dbReference type="ChEBI" id="CHEBI:18420"/>
    </cofactor>
</comment>
<evidence type="ECO:0000313" key="6">
    <source>
        <dbReference type="EMBL" id="TDH58582.1"/>
    </source>
</evidence>
<evidence type="ECO:0000256" key="2">
    <source>
        <dbReference type="ARBA" id="ARBA00022723"/>
    </source>
</evidence>
<name>A0A4R5Q6T2_9PROT</name>
<protein>
    <submittedName>
        <fullName evidence="6">ChbG/HpnK family deacetylase</fullName>
    </submittedName>
</protein>
<dbReference type="InterPro" id="IPR006879">
    <property type="entry name" value="YdjC-like"/>
</dbReference>
<dbReference type="Gene3D" id="3.20.20.370">
    <property type="entry name" value="Glycoside hydrolase/deacetylase"/>
    <property type="match status" value="1"/>
</dbReference>
<keyword evidence="7" id="KW-1185">Reference proteome</keyword>
<dbReference type="OrthoDB" id="9774177at2"/>
<dbReference type="NCBIfam" id="TIGR03473">
    <property type="entry name" value="HpnK"/>
    <property type="match status" value="1"/>
</dbReference>
<dbReference type="GO" id="GO:0019213">
    <property type="term" value="F:deacetylase activity"/>
    <property type="evidence" value="ECO:0007669"/>
    <property type="project" value="TreeGrafter"/>
</dbReference>
<keyword evidence="3" id="KW-0378">Hydrolase</keyword>
<dbReference type="InterPro" id="IPR017836">
    <property type="entry name" value="Hopanoid_biosynth-assoc_HpnK"/>
</dbReference>
<dbReference type="Pfam" id="PF04794">
    <property type="entry name" value="YdjC"/>
    <property type="match status" value="1"/>
</dbReference>
<dbReference type="GO" id="GO:0016787">
    <property type="term" value="F:hydrolase activity"/>
    <property type="evidence" value="ECO:0007669"/>
    <property type="project" value="UniProtKB-KW"/>
</dbReference>
<evidence type="ECO:0000256" key="1">
    <source>
        <dbReference type="ARBA" id="ARBA00001946"/>
    </source>
</evidence>
<accession>A0A4R5Q6T2</accession>
<dbReference type="EMBL" id="SMSJ01000110">
    <property type="protein sequence ID" value="TDH58582.1"/>
    <property type="molecule type" value="Genomic_DNA"/>
</dbReference>
<dbReference type="AlphaFoldDB" id="A0A4R5Q6T2"/>